<organism evidence="1 2">
    <name type="scientific">Rotaria magnacalcarata</name>
    <dbReference type="NCBI Taxonomy" id="392030"/>
    <lineage>
        <taxon>Eukaryota</taxon>
        <taxon>Metazoa</taxon>
        <taxon>Spiralia</taxon>
        <taxon>Gnathifera</taxon>
        <taxon>Rotifera</taxon>
        <taxon>Eurotatoria</taxon>
        <taxon>Bdelloidea</taxon>
        <taxon>Philodinida</taxon>
        <taxon>Philodinidae</taxon>
        <taxon>Rotaria</taxon>
    </lineage>
</organism>
<sequence>MDDNMDKHNFDLRLVNTIVLKPQHETIVRRKSSISSSSNVIFHPNRNIQYQKLIAIPNALLSIQNYETYVTIANPTNKICRIPIHTNIGFFTVQPLDIRCYSINSCLNNDQRALVHR</sequence>
<evidence type="ECO:0000313" key="2">
    <source>
        <dbReference type="Proteomes" id="UP000681720"/>
    </source>
</evidence>
<name>A0A8S3J7D1_9BILA</name>
<dbReference type="EMBL" id="CAJOBJ010354170">
    <property type="protein sequence ID" value="CAF5212078.1"/>
    <property type="molecule type" value="Genomic_DNA"/>
</dbReference>
<feature type="non-terminal residue" evidence="1">
    <location>
        <position position="117"/>
    </location>
</feature>
<dbReference type="Proteomes" id="UP000681720">
    <property type="component" value="Unassembled WGS sequence"/>
</dbReference>
<proteinExistence type="predicted"/>
<comment type="caution">
    <text evidence="1">The sequence shown here is derived from an EMBL/GenBank/DDBJ whole genome shotgun (WGS) entry which is preliminary data.</text>
</comment>
<gene>
    <name evidence="1" type="ORF">GIL414_LOCUS80159</name>
</gene>
<accession>A0A8S3J7D1</accession>
<evidence type="ECO:0000313" key="1">
    <source>
        <dbReference type="EMBL" id="CAF5212078.1"/>
    </source>
</evidence>
<reference evidence="1" key="1">
    <citation type="submission" date="2021-02" db="EMBL/GenBank/DDBJ databases">
        <authorList>
            <person name="Nowell W R."/>
        </authorList>
    </citation>
    <scope>NUCLEOTIDE SEQUENCE</scope>
</reference>
<dbReference type="AlphaFoldDB" id="A0A8S3J7D1"/>
<protein>
    <submittedName>
        <fullName evidence="1">Uncharacterized protein</fullName>
    </submittedName>
</protein>